<evidence type="ECO:0000313" key="2">
    <source>
        <dbReference type="Proteomes" id="UP000503447"/>
    </source>
</evidence>
<accession>A0A6M5YRZ8</accession>
<organism evidence="1 2">
    <name type="scientific">Frigoriglobus tundricola</name>
    <dbReference type="NCBI Taxonomy" id="2774151"/>
    <lineage>
        <taxon>Bacteria</taxon>
        <taxon>Pseudomonadati</taxon>
        <taxon>Planctomycetota</taxon>
        <taxon>Planctomycetia</taxon>
        <taxon>Gemmatales</taxon>
        <taxon>Gemmataceae</taxon>
        <taxon>Frigoriglobus</taxon>
    </lineage>
</organism>
<dbReference type="EMBL" id="CP053452">
    <property type="protein sequence ID" value="QJW96778.1"/>
    <property type="molecule type" value="Genomic_DNA"/>
</dbReference>
<reference evidence="2" key="1">
    <citation type="submission" date="2020-05" db="EMBL/GenBank/DDBJ databases">
        <title>Frigoriglobus tundricola gen. nov., sp. nov., a psychrotolerant cellulolytic planctomycete of the family Gemmataceae with two divergent copies of 16S rRNA gene.</title>
        <authorList>
            <person name="Kulichevskaya I.S."/>
            <person name="Ivanova A.A."/>
            <person name="Naumoff D.G."/>
            <person name="Beletsky A.V."/>
            <person name="Rijpstra W.I.C."/>
            <person name="Sinninghe Damste J.S."/>
            <person name="Mardanov A.V."/>
            <person name="Ravin N.V."/>
            <person name="Dedysh S.N."/>
        </authorList>
    </citation>
    <scope>NUCLEOTIDE SEQUENCE [LARGE SCALE GENOMIC DNA]</scope>
    <source>
        <strain evidence="2">PL17</strain>
    </source>
</reference>
<name>A0A6M5YRZ8_9BACT</name>
<proteinExistence type="predicted"/>
<evidence type="ECO:0000313" key="1">
    <source>
        <dbReference type="EMBL" id="QJW96778.1"/>
    </source>
</evidence>
<dbReference type="AlphaFoldDB" id="A0A6M5YRZ8"/>
<dbReference type="RefSeq" id="WP_171472297.1">
    <property type="nucleotide sequence ID" value="NZ_CP053452.2"/>
</dbReference>
<dbReference type="Proteomes" id="UP000503447">
    <property type="component" value="Chromosome"/>
</dbReference>
<gene>
    <name evidence="1" type="ORF">FTUN_4337</name>
</gene>
<keyword evidence="2" id="KW-1185">Reference proteome</keyword>
<protein>
    <submittedName>
        <fullName evidence="1">Uncharacterized protein</fullName>
    </submittedName>
</protein>
<dbReference type="KEGG" id="ftj:FTUN_4337"/>
<sequence length="830" mass="88700">MSRSTFPSRPVARKAGLHGRSNSLLRVSALAAVLGAFTLHGRHAAAQDAAEVVEAAKKNPTAIQKALAAGKDAGGKDNPSLKRLRVDGLETAGDKVKVTGVYIDTGAKPNGDAESQVGDAAKDLILKLLGGGKKALFSWDGVATVGAVDDKDKPKGEPTPHAALQTVANAAGSAGTRNDPRPADRVYLNGSEFGPGGDLVLTGYRADDAAIEAWLTGDGVKAIASNPAVRKKDGKPQVTFAVKEVKAWPLAASEIQKLLAGSKDVATQRLRADRAHFVYDGAEAKFVVTGARLGEDRLEEDPILDAIRRLWPDVLGGTKPVRIGLAFPAGVDDPAKDFRAAVAARPALDGVRVDPGAVFGPAGEFMPAGLQPGLTAAQKKDLNDAFQAVLKTRIARGDAAADRYKLLTVSPVSPDRMKVVPVNALKDELRKWAVRTRDDVRLSRLYFSDDPAALAQKHYAVAKDGGGLVLVYQVATPDDIKAVATEFNRLVLKYFPQGIAEVKLEGAPTPPAETGSKEPLLPGLTAEVRKIMAGDQKRWYGVLIERGSFDADDRYTLSGAVDTEAQNEELAALLKRLAGEPKWKDTYFKSPGGADLPPQAPKLAVIPMSQMLDRVQRVTPAYPALDGVQIVAVKYDDTAALVFEARTVGTVAPGAVAKLTDLLIKHPLYARRVIRPEQGAPKVRIKSIGGPKAADDQVANFSLATGAKLLAKADASAADKAAAKAWVDAGLLNYSNESAVWFLSAQYNFLYGDEDKTRRLELVRRDLYRVIDLEGPLAFNGPAQRRRRYEAAKDFQGAARNELEALCLECYRDVKDGAQPITLAEPKKDK</sequence>